<dbReference type="Gene3D" id="3.40.190.10">
    <property type="entry name" value="Periplasmic binding protein-like II"/>
    <property type="match status" value="1"/>
</dbReference>
<evidence type="ECO:0000256" key="6">
    <source>
        <dbReference type="SAM" id="Phobius"/>
    </source>
</evidence>
<dbReference type="Pfam" id="PF00497">
    <property type="entry name" value="SBP_bac_3"/>
    <property type="match status" value="1"/>
</dbReference>
<dbReference type="PATRIC" id="fig|93930.3.peg.401"/>
<evidence type="ECO:0000259" key="7">
    <source>
        <dbReference type="Pfam" id="PF00497"/>
    </source>
</evidence>
<dbReference type="Pfam" id="PF13244">
    <property type="entry name" value="MbhD"/>
    <property type="match status" value="1"/>
</dbReference>
<keyword evidence="5 6" id="KW-0472">Membrane</keyword>
<dbReference type="GO" id="GO:0005886">
    <property type="term" value="C:plasma membrane"/>
    <property type="evidence" value="ECO:0007669"/>
    <property type="project" value="UniProtKB-SubCell"/>
</dbReference>
<feature type="domain" description="Solute-binding protein family 3/N-terminal" evidence="7">
    <location>
        <begin position="111"/>
        <end position="236"/>
    </location>
</feature>
<sequence>MGTFRFTRYSTYVHGGIILIENLVLILMVSVSLYTIFTPIRLNAVIGRTALSVLAVLLYTLFSSPDVAIAEALLGALLTTLVYLIALKSRDRVKIGFTTVRLLFEKLGEAFMGFEYELLKRFCEKYDYRSEFVEFSSLEDLLEALNDGKVDVACGGVFSEDKKGYLETKIFYLEDERLDLLRYTERVYRGEQLNHVFQKDGSYHILFADEELRMRFREFLRTEKEFVEELKKKYFGEEIG</sequence>
<evidence type="ECO:0000256" key="5">
    <source>
        <dbReference type="ARBA" id="ARBA00023136"/>
    </source>
</evidence>
<feature type="transmembrane region" description="Helical" evidence="6">
    <location>
        <begin position="68"/>
        <end position="87"/>
    </location>
</feature>
<dbReference type="EMBL" id="LGFG01000137">
    <property type="protein sequence ID" value="KUK22542.1"/>
    <property type="molecule type" value="Genomic_DNA"/>
</dbReference>
<organism evidence="9 10">
    <name type="scientific">Thermotoga petrophila</name>
    <dbReference type="NCBI Taxonomy" id="93929"/>
    <lineage>
        <taxon>Bacteria</taxon>
        <taxon>Thermotogati</taxon>
        <taxon>Thermotogota</taxon>
        <taxon>Thermotogae</taxon>
        <taxon>Thermotogales</taxon>
        <taxon>Thermotogaceae</taxon>
        <taxon>Thermotoga</taxon>
    </lineage>
</organism>
<dbReference type="InterPro" id="IPR001638">
    <property type="entry name" value="Solute-binding_3/MltF_N"/>
</dbReference>
<evidence type="ECO:0000256" key="2">
    <source>
        <dbReference type="ARBA" id="ARBA00022475"/>
    </source>
</evidence>
<dbReference type="Proteomes" id="UP000058636">
    <property type="component" value="Unassembled WGS sequence"/>
</dbReference>
<evidence type="ECO:0000256" key="1">
    <source>
        <dbReference type="ARBA" id="ARBA00004651"/>
    </source>
</evidence>
<dbReference type="SUPFAM" id="SSF53850">
    <property type="entry name" value="Periplasmic binding protein-like II"/>
    <property type="match status" value="1"/>
</dbReference>
<accession>A0A101EPJ5</accession>
<proteinExistence type="predicted"/>
<keyword evidence="3 6" id="KW-0812">Transmembrane</keyword>
<feature type="transmembrane region" description="Helical" evidence="6">
    <location>
        <begin position="44"/>
        <end position="62"/>
    </location>
</feature>
<evidence type="ECO:0000313" key="10">
    <source>
        <dbReference type="Proteomes" id="UP000058636"/>
    </source>
</evidence>
<keyword evidence="4 6" id="KW-1133">Transmembrane helix</keyword>
<gene>
    <name evidence="9" type="ORF">XD57_1359</name>
</gene>
<evidence type="ECO:0000313" key="9">
    <source>
        <dbReference type="EMBL" id="KUK22542.1"/>
    </source>
</evidence>
<evidence type="ECO:0000259" key="8">
    <source>
        <dbReference type="Pfam" id="PF13244"/>
    </source>
</evidence>
<feature type="transmembrane region" description="Helical" evidence="6">
    <location>
        <begin position="12"/>
        <end position="37"/>
    </location>
</feature>
<feature type="domain" description="MrpA C-terminal/MbhD" evidence="8">
    <location>
        <begin position="26"/>
        <end position="89"/>
    </location>
</feature>
<evidence type="ECO:0000256" key="4">
    <source>
        <dbReference type="ARBA" id="ARBA00022989"/>
    </source>
</evidence>
<dbReference type="AlphaFoldDB" id="A0A101EPJ5"/>
<keyword evidence="2" id="KW-1003">Cell membrane</keyword>
<evidence type="ECO:0000256" key="3">
    <source>
        <dbReference type="ARBA" id="ARBA00022692"/>
    </source>
</evidence>
<dbReference type="InterPro" id="IPR025383">
    <property type="entry name" value="MrpA_C/MbhD"/>
</dbReference>
<name>A0A101EPJ5_9THEM</name>
<comment type="caution">
    <text evidence="9">The sequence shown here is derived from an EMBL/GenBank/DDBJ whole genome shotgun (WGS) entry which is preliminary data.</text>
</comment>
<protein>
    <submittedName>
        <fullName evidence="9">Uncharacterized protein</fullName>
    </submittedName>
</protein>
<comment type="subcellular location">
    <subcellularLocation>
        <location evidence="1">Cell membrane</location>
        <topology evidence="1">Multi-pass membrane protein</topology>
    </subcellularLocation>
</comment>
<reference evidence="9 10" key="1">
    <citation type="journal article" date="2015" name="MBio">
        <title>Genome-Resolved Metagenomic Analysis Reveals Roles for Candidate Phyla and Other Microbial Community Members in Biogeochemical Transformations in Oil Reservoirs.</title>
        <authorList>
            <person name="Hu P."/>
            <person name="Tom L."/>
            <person name="Singh A."/>
            <person name="Thomas B.C."/>
            <person name="Baker B.J."/>
            <person name="Piceno Y.M."/>
            <person name="Andersen G.L."/>
            <person name="Banfield J.F."/>
        </authorList>
    </citation>
    <scope>NUCLEOTIDE SEQUENCE [LARGE SCALE GENOMIC DNA]</scope>
    <source>
        <strain evidence="9">46_26</strain>
    </source>
</reference>